<dbReference type="EMBL" id="CAJOBI010144605">
    <property type="protein sequence ID" value="CAF4783968.1"/>
    <property type="molecule type" value="Genomic_DNA"/>
</dbReference>
<dbReference type="Proteomes" id="UP000681967">
    <property type="component" value="Unassembled WGS sequence"/>
</dbReference>
<dbReference type="AlphaFoldDB" id="A0A8S3C8H6"/>
<organism evidence="4 6">
    <name type="scientific">Rotaria magnacalcarata</name>
    <dbReference type="NCBI Taxonomy" id="392030"/>
    <lineage>
        <taxon>Eukaryota</taxon>
        <taxon>Metazoa</taxon>
        <taxon>Spiralia</taxon>
        <taxon>Gnathifera</taxon>
        <taxon>Rotifera</taxon>
        <taxon>Eurotatoria</taxon>
        <taxon>Bdelloidea</taxon>
        <taxon>Philodinida</taxon>
        <taxon>Philodinidae</taxon>
        <taxon>Rotaria</taxon>
    </lineage>
</organism>
<feature type="region of interest" description="Disordered" evidence="1">
    <location>
        <begin position="1"/>
        <end position="31"/>
    </location>
</feature>
<reference evidence="4" key="1">
    <citation type="submission" date="2021-02" db="EMBL/GenBank/DDBJ databases">
        <authorList>
            <person name="Nowell W R."/>
        </authorList>
    </citation>
    <scope>NUCLEOTIDE SEQUENCE</scope>
</reference>
<evidence type="ECO:0000256" key="1">
    <source>
        <dbReference type="SAM" id="MobiDB-lite"/>
    </source>
</evidence>
<protein>
    <submittedName>
        <fullName evidence="4">Uncharacterized protein</fullName>
    </submittedName>
</protein>
<dbReference type="Proteomes" id="UP000676336">
    <property type="component" value="Unassembled WGS sequence"/>
</dbReference>
<evidence type="ECO:0000313" key="2">
    <source>
        <dbReference type="EMBL" id="CAF4564264.1"/>
    </source>
</evidence>
<dbReference type="EMBL" id="CAJOBJ010191838">
    <property type="protein sequence ID" value="CAF4956447.1"/>
    <property type="molecule type" value="Genomic_DNA"/>
</dbReference>
<proteinExistence type="predicted"/>
<name>A0A8S3C8H6_9BILA</name>
<evidence type="ECO:0000313" key="5">
    <source>
        <dbReference type="EMBL" id="CAF4956447.1"/>
    </source>
</evidence>
<gene>
    <name evidence="2" type="ORF">BYL167_LOCUS38640</name>
    <name evidence="4" type="ORF">GIL414_LOCUS50356</name>
    <name evidence="5" type="ORF">GIL414_LOCUS54607</name>
    <name evidence="3" type="ORF">SMN809_LOCUS46468</name>
</gene>
<feature type="non-terminal residue" evidence="4">
    <location>
        <position position="31"/>
    </location>
</feature>
<dbReference type="EMBL" id="CAJOBJ010167596">
    <property type="protein sequence ID" value="CAF4870485.1"/>
    <property type="molecule type" value="Genomic_DNA"/>
</dbReference>
<comment type="caution">
    <text evidence="4">The sequence shown here is derived from an EMBL/GenBank/DDBJ whole genome shotgun (WGS) entry which is preliminary data.</text>
</comment>
<accession>A0A8S3C8H6</accession>
<dbReference type="EMBL" id="CAJOBH010090829">
    <property type="protein sequence ID" value="CAF4564264.1"/>
    <property type="molecule type" value="Genomic_DNA"/>
</dbReference>
<evidence type="ECO:0000313" key="6">
    <source>
        <dbReference type="Proteomes" id="UP000681720"/>
    </source>
</evidence>
<dbReference type="Proteomes" id="UP000681720">
    <property type="component" value="Unassembled WGS sequence"/>
</dbReference>
<evidence type="ECO:0000313" key="3">
    <source>
        <dbReference type="EMBL" id="CAF4783968.1"/>
    </source>
</evidence>
<evidence type="ECO:0000313" key="4">
    <source>
        <dbReference type="EMBL" id="CAF4870485.1"/>
    </source>
</evidence>
<sequence length="31" mass="3630">MQQQVYPERERDMIRRAAKKSVAVQTPGLSR</sequence>